<dbReference type="RefSeq" id="WP_171475761.1">
    <property type="nucleotide sequence ID" value="NZ_CP053452.2"/>
</dbReference>
<gene>
    <name evidence="2" type="ORF">FTUN_8800</name>
</gene>
<feature type="compositionally biased region" description="Polar residues" evidence="1">
    <location>
        <begin position="1"/>
        <end position="20"/>
    </location>
</feature>
<reference evidence="3" key="1">
    <citation type="submission" date="2020-05" db="EMBL/GenBank/DDBJ databases">
        <title>Frigoriglobus tundricola gen. nov., sp. nov., a psychrotolerant cellulolytic planctomycete of the family Gemmataceae with two divergent copies of 16S rRNA gene.</title>
        <authorList>
            <person name="Kulichevskaya I.S."/>
            <person name="Ivanova A.A."/>
            <person name="Naumoff D.G."/>
            <person name="Beletsky A.V."/>
            <person name="Rijpstra W.I.C."/>
            <person name="Sinninghe Damste J.S."/>
            <person name="Mardanov A.V."/>
            <person name="Ravin N.V."/>
            <person name="Dedysh S.N."/>
        </authorList>
    </citation>
    <scope>NUCLEOTIDE SEQUENCE [LARGE SCALE GENOMIC DNA]</scope>
    <source>
        <strain evidence="3">PL17</strain>
    </source>
</reference>
<feature type="region of interest" description="Disordered" evidence="1">
    <location>
        <begin position="95"/>
        <end position="115"/>
    </location>
</feature>
<dbReference type="Proteomes" id="UP000503447">
    <property type="component" value="Chromosome"/>
</dbReference>
<dbReference type="EMBL" id="CP053452">
    <property type="protein sequence ID" value="QJX01161.1"/>
    <property type="molecule type" value="Genomic_DNA"/>
</dbReference>
<accession>A0A6M5Z723</accession>
<feature type="region of interest" description="Disordered" evidence="1">
    <location>
        <begin position="1"/>
        <end position="27"/>
    </location>
</feature>
<sequence>MATSNNGTTQGRAALQQQGGERQRPAHEIRYGRVKIAIWRNSGKEGDWYSVALSRSYRDGQGIWKQAATLGKDDLLVAALAFEQAFAWISQQTGSKFDVNGNGDNATSPEPDIPF</sequence>
<evidence type="ECO:0000313" key="2">
    <source>
        <dbReference type="EMBL" id="QJX01161.1"/>
    </source>
</evidence>
<organism evidence="2 3">
    <name type="scientific">Frigoriglobus tundricola</name>
    <dbReference type="NCBI Taxonomy" id="2774151"/>
    <lineage>
        <taxon>Bacteria</taxon>
        <taxon>Pseudomonadati</taxon>
        <taxon>Planctomycetota</taxon>
        <taxon>Planctomycetia</taxon>
        <taxon>Gemmatales</taxon>
        <taxon>Gemmataceae</taxon>
        <taxon>Frigoriglobus</taxon>
    </lineage>
</organism>
<evidence type="ECO:0000313" key="3">
    <source>
        <dbReference type="Proteomes" id="UP000503447"/>
    </source>
</evidence>
<name>A0A6M5Z723_9BACT</name>
<keyword evidence="3" id="KW-1185">Reference proteome</keyword>
<dbReference type="KEGG" id="ftj:FTUN_8800"/>
<proteinExistence type="predicted"/>
<evidence type="ECO:0000256" key="1">
    <source>
        <dbReference type="SAM" id="MobiDB-lite"/>
    </source>
</evidence>
<protein>
    <submittedName>
        <fullName evidence="2">Uncharacterized protein</fullName>
    </submittedName>
</protein>
<dbReference type="AlphaFoldDB" id="A0A6M5Z723"/>